<dbReference type="Pfam" id="PF01037">
    <property type="entry name" value="AsnC_trans_reg"/>
    <property type="match status" value="1"/>
</dbReference>
<protein>
    <submittedName>
        <fullName evidence="2">AsnC family transcriptional regulator</fullName>
    </submittedName>
</protein>
<dbReference type="Proteomes" id="UP000238563">
    <property type="component" value="Unassembled WGS sequence"/>
</dbReference>
<dbReference type="OrthoDB" id="9799041at2"/>
<organism evidence="2 3">
    <name type="scientific">Phyllobacterium myrsinacearum</name>
    <dbReference type="NCBI Taxonomy" id="28101"/>
    <lineage>
        <taxon>Bacteria</taxon>
        <taxon>Pseudomonadati</taxon>
        <taxon>Pseudomonadota</taxon>
        <taxon>Alphaproteobacteria</taxon>
        <taxon>Hyphomicrobiales</taxon>
        <taxon>Phyllobacteriaceae</taxon>
        <taxon>Phyllobacterium</taxon>
    </lineage>
</organism>
<dbReference type="SUPFAM" id="SSF54909">
    <property type="entry name" value="Dimeric alpha+beta barrel"/>
    <property type="match status" value="1"/>
</dbReference>
<dbReference type="InterPro" id="IPR011008">
    <property type="entry name" value="Dimeric_a/b-barrel"/>
</dbReference>
<dbReference type="InterPro" id="IPR019887">
    <property type="entry name" value="Tscrpt_reg_AsnC/Lrp_C"/>
</dbReference>
<dbReference type="Gene3D" id="3.30.70.920">
    <property type="match status" value="1"/>
</dbReference>
<name>A0A2S9JIP6_9HYPH</name>
<evidence type="ECO:0000313" key="3">
    <source>
        <dbReference type="Proteomes" id="UP000238563"/>
    </source>
</evidence>
<evidence type="ECO:0000259" key="1">
    <source>
        <dbReference type="Pfam" id="PF01037"/>
    </source>
</evidence>
<dbReference type="EMBL" id="PVBT01000003">
    <property type="protein sequence ID" value="PRD52970.1"/>
    <property type="molecule type" value="Genomic_DNA"/>
</dbReference>
<comment type="caution">
    <text evidence="2">The sequence shown here is derived from an EMBL/GenBank/DDBJ whole genome shotgun (WGS) entry which is preliminary data.</text>
</comment>
<gene>
    <name evidence="2" type="ORF">C5750_11155</name>
</gene>
<evidence type="ECO:0000313" key="2">
    <source>
        <dbReference type="EMBL" id="PRD52970.1"/>
    </source>
</evidence>
<reference evidence="2 3" key="1">
    <citation type="submission" date="2018-02" db="EMBL/GenBank/DDBJ databases">
        <title>The draft genome of Phyllobacterium myrsinacearum DSM5892.</title>
        <authorList>
            <person name="Li L."/>
            <person name="Liu L."/>
            <person name="Zhang X."/>
            <person name="Wang T."/>
        </authorList>
    </citation>
    <scope>NUCLEOTIDE SEQUENCE [LARGE SCALE GENOMIC DNA]</scope>
    <source>
        <strain evidence="2 3">DSM 5892</strain>
    </source>
</reference>
<sequence length="78" mass="8752">MKPVFLQLQCAPGKTYEVAKTLFEREIVSELYSTSGEFDLLAKIYIPEDQDIGKFINTNVLDISGIARSLTTLTFTAF</sequence>
<accession>A0A2S9JIP6</accession>
<feature type="domain" description="Transcription regulator AsnC/Lrp ligand binding" evidence="1">
    <location>
        <begin position="7"/>
        <end position="74"/>
    </location>
</feature>
<dbReference type="RefSeq" id="WP_105733984.1">
    <property type="nucleotide sequence ID" value="NZ_PVBT01000003.1"/>
</dbReference>
<proteinExistence type="predicted"/>
<dbReference type="AlphaFoldDB" id="A0A2S9JIP6"/>
<keyword evidence="3" id="KW-1185">Reference proteome</keyword>